<dbReference type="Proteomes" id="UP000319014">
    <property type="component" value="Unassembled WGS sequence"/>
</dbReference>
<keyword evidence="3" id="KW-1185">Reference proteome</keyword>
<gene>
    <name evidence="2" type="ORF">SAMN06265221_102118</name>
</gene>
<accession>A0A521B559</accession>
<dbReference type="AlphaFoldDB" id="A0A521B559"/>
<evidence type="ECO:0000313" key="2">
    <source>
        <dbReference type="EMBL" id="SMO42234.1"/>
    </source>
</evidence>
<name>A0A521B559_9RHOB</name>
<reference evidence="2 3" key="1">
    <citation type="submission" date="2017-05" db="EMBL/GenBank/DDBJ databases">
        <authorList>
            <person name="Varghese N."/>
            <person name="Submissions S."/>
        </authorList>
    </citation>
    <scope>NUCLEOTIDE SEQUENCE [LARGE SCALE GENOMIC DNA]</scope>
    <source>
        <strain evidence="2 3">DSM 100094</strain>
    </source>
</reference>
<keyword evidence="1" id="KW-0472">Membrane</keyword>
<dbReference type="OrthoDB" id="7362327at2"/>
<sequence>MLVDPNNPFFNRLWVRLLCVIAPLAWAGVELSNGAIFWAIIFGAAGLYLAYALFIQRGR</sequence>
<dbReference type="EMBL" id="FXTK01000002">
    <property type="protein sequence ID" value="SMO42234.1"/>
    <property type="molecule type" value="Genomic_DNA"/>
</dbReference>
<evidence type="ECO:0008006" key="4">
    <source>
        <dbReference type="Google" id="ProtNLM"/>
    </source>
</evidence>
<protein>
    <recommendedName>
        <fullName evidence="4">DUF3329 domain-containing protein</fullName>
    </recommendedName>
</protein>
<evidence type="ECO:0000256" key="1">
    <source>
        <dbReference type="SAM" id="Phobius"/>
    </source>
</evidence>
<organism evidence="2 3">
    <name type="scientific">Paracoccus laeviglucosivorans</name>
    <dbReference type="NCBI Taxonomy" id="1197861"/>
    <lineage>
        <taxon>Bacteria</taxon>
        <taxon>Pseudomonadati</taxon>
        <taxon>Pseudomonadota</taxon>
        <taxon>Alphaproteobacteria</taxon>
        <taxon>Rhodobacterales</taxon>
        <taxon>Paracoccaceae</taxon>
        <taxon>Paracoccus</taxon>
    </lineage>
</organism>
<dbReference type="RefSeq" id="WP_142661663.1">
    <property type="nucleotide sequence ID" value="NZ_FXTK01000002.1"/>
</dbReference>
<evidence type="ECO:0000313" key="3">
    <source>
        <dbReference type="Proteomes" id="UP000319014"/>
    </source>
</evidence>
<feature type="transmembrane region" description="Helical" evidence="1">
    <location>
        <begin position="12"/>
        <end position="29"/>
    </location>
</feature>
<proteinExistence type="predicted"/>
<keyword evidence="1" id="KW-1133">Transmembrane helix</keyword>
<feature type="transmembrane region" description="Helical" evidence="1">
    <location>
        <begin position="35"/>
        <end position="54"/>
    </location>
</feature>
<keyword evidence="1" id="KW-0812">Transmembrane</keyword>